<dbReference type="EMBL" id="BNAT01000005">
    <property type="protein sequence ID" value="GHH85414.1"/>
    <property type="molecule type" value="Genomic_DNA"/>
</dbReference>
<dbReference type="InterPro" id="IPR020287">
    <property type="entry name" value="Tail_sheath_C"/>
</dbReference>
<protein>
    <recommendedName>
        <fullName evidence="7">Phage tail protein</fullName>
    </recommendedName>
</protein>
<dbReference type="Proteomes" id="UP000603227">
    <property type="component" value="Unassembled WGS sequence"/>
</dbReference>
<feature type="region of interest" description="Disordered" evidence="2">
    <location>
        <begin position="255"/>
        <end position="284"/>
    </location>
</feature>
<name>A0A919GIT4_9ACTN</name>
<reference evidence="5" key="2">
    <citation type="submission" date="2020-09" db="EMBL/GenBank/DDBJ databases">
        <authorList>
            <person name="Sun Q."/>
            <person name="Zhou Y."/>
        </authorList>
    </citation>
    <scope>NUCLEOTIDE SEQUENCE</scope>
    <source>
        <strain evidence="5">CGMCC 4.7403</strain>
    </source>
</reference>
<evidence type="ECO:0000259" key="4">
    <source>
        <dbReference type="Pfam" id="PF17482"/>
    </source>
</evidence>
<evidence type="ECO:0000259" key="3">
    <source>
        <dbReference type="Pfam" id="PF04984"/>
    </source>
</evidence>
<feature type="domain" description="Tail sheath protein C-terminal" evidence="4">
    <location>
        <begin position="475"/>
        <end position="578"/>
    </location>
</feature>
<feature type="region of interest" description="Disordered" evidence="2">
    <location>
        <begin position="90"/>
        <end position="167"/>
    </location>
</feature>
<dbReference type="Gene3D" id="3.40.50.11780">
    <property type="match status" value="2"/>
</dbReference>
<dbReference type="AlphaFoldDB" id="A0A919GIT4"/>
<evidence type="ECO:0000313" key="5">
    <source>
        <dbReference type="EMBL" id="GHH85414.1"/>
    </source>
</evidence>
<comment type="caution">
    <text evidence="5">The sequence shown here is derived from an EMBL/GenBank/DDBJ whole genome shotgun (WGS) entry which is preliminary data.</text>
</comment>
<keyword evidence="6" id="KW-1185">Reference proteome</keyword>
<feature type="compositionally biased region" description="Basic and acidic residues" evidence="2">
    <location>
        <begin position="90"/>
        <end position="125"/>
    </location>
</feature>
<feature type="compositionally biased region" description="Low complexity" evidence="2">
    <location>
        <begin position="136"/>
        <end position="149"/>
    </location>
</feature>
<feature type="domain" description="Tail sheath protein subtilisin-like" evidence="3">
    <location>
        <begin position="303"/>
        <end position="466"/>
    </location>
</feature>
<dbReference type="Pfam" id="PF04984">
    <property type="entry name" value="Phage_sheath_1"/>
    <property type="match status" value="1"/>
</dbReference>
<accession>A0A919GIT4</accession>
<dbReference type="InterPro" id="IPR052042">
    <property type="entry name" value="Tail_sheath_structural"/>
</dbReference>
<evidence type="ECO:0000313" key="6">
    <source>
        <dbReference type="Proteomes" id="UP000603227"/>
    </source>
</evidence>
<sequence length="584" mass="62668">MAVQTSYPGVYVTELPSGVRTITGVATSVTAFVGMTRRGPVNEATVINSLADYDRVFGGLYKGSTVSFAVRDFFANGGGQAVVVRLVRTDKSDGEKKPAPAEGEKKPAPAEGEKKPAPAVDEKKPALARLTLKPQATTDKTAKAAPARRTLTEAPEDPKPSQPPKPIVLQATDVGAWANDLRATVDHDTPPMVAKQLGVEPEDLFNLVVRLGDKGPQEVFRNVTAVESSRRVDAVLLAESQLVRVDGDFDPVRPDLIPDHNSAIVDDPDKGEDGAALEPGDYFGGDTSSNHEGLYALDHVDLFNLLCIPPPTLDGNTDPGVYQAAQTYCAKRRAVLIVDPPKDMTVANAVSAPSGKKSSLDNLELTGEAARNSVLYFPRLMQPDPTDRGRIGTFVGCGAIAGVIARTDATRGVWKAPAGVDATLTGISGLEVNLTDAENGMLNPHGINCLRTFPGTGTVLWGARTLRGADHLGDEYKYLPVRRLALHIEESLFRGTQWVVFEPNDEPLWAQIRLNLGAFMHNLFRQGAFHGTTARDAYFVKCDRETTTPNDVNAGQVNIVVGFAPVRPAEFVVLQIQQIAQAQA</sequence>
<gene>
    <name evidence="5" type="ORF">GCM10017771_18180</name>
</gene>
<dbReference type="PANTHER" id="PTHR35861">
    <property type="match status" value="1"/>
</dbReference>
<evidence type="ECO:0000256" key="1">
    <source>
        <dbReference type="ARBA" id="ARBA00008005"/>
    </source>
</evidence>
<dbReference type="Pfam" id="PF17482">
    <property type="entry name" value="Phage_sheath_1C"/>
    <property type="match status" value="1"/>
</dbReference>
<evidence type="ECO:0000256" key="2">
    <source>
        <dbReference type="SAM" id="MobiDB-lite"/>
    </source>
</evidence>
<organism evidence="5 6">
    <name type="scientific">Streptomyces capitiformicae</name>
    <dbReference type="NCBI Taxonomy" id="2014920"/>
    <lineage>
        <taxon>Bacteria</taxon>
        <taxon>Bacillati</taxon>
        <taxon>Actinomycetota</taxon>
        <taxon>Actinomycetes</taxon>
        <taxon>Kitasatosporales</taxon>
        <taxon>Streptomycetaceae</taxon>
        <taxon>Streptomyces</taxon>
    </lineage>
</organism>
<dbReference type="InterPro" id="IPR035089">
    <property type="entry name" value="Phage_sheath_subtilisin"/>
</dbReference>
<proteinExistence type="inferred from homology"/>
<dbReference type="PANTHER" id="PTHR35861:SF1">
    <property type="entry name" value="PHAGE TAIL SHEATH PROTEIN"/>
    <property type="match status" value="1"/>
</dbReference>
<evidence type="ECO:0008006" key="7">
    <source>
        <dbReference type="Google" id="ProtNLM"/>
    </source>
</evidence>
<reference evidence="5" key="1">
    <citation type="journal article" date="2014" name="Int. J. Syst. Evol. Microbiol.">
        <title>Complete genome sequence of Corynebacterium casei LMG S-19264T (=DSM 44701T), isolated from a smear-ripened cheese.</title>
        <authorList>
            <consortium name="US DOE Joint Genome Institute (JGI-PGF)"/>
            <person name="Walter F."/>
            <person name="Albersmeier A."/>
            <person name="Kalinowski J."/>
            <person name="Ruckert C."/>
        </authorList>
    </citation>
    <scope>NUCLEOTIDE SEQUENCE</scope>
    <source>
        <strain evidence="5">CGMCC 4.7403</strain>
    </source>
</reference>
<comment type="similarity">
    <text evidence="1">Belongs to the myoviridae tail sheath protein family.</text>
</comment>